<sequence>MINLLPPKEKNKILTEIKIKVAAIHWFLVLFFISCLLAFFIFINLYIKIQLDAQRAKADQIMGFSFKAEELDLEKRIALLDFDVAEINKFYENKVYFSEIFDKISAVMPGNIYFTNLTVDKKKEEIVVSVSGFSPSREGLLELKKNIDKEGDYFQNVYFPQSDWVKPSDINFFISFGLKEKNKE</sequence>
<evidence type="ECO:0000313" key="2">
    <source>
        <dbReference type="EMBL" id="OGZ19180.1"/>
    </source>
</evidence>
<reference evidence="2 3" key="1">
    <citation type="journal article" date="2016" name="Nat. Commun.">
        <title>Thousands of microbial genomes shed light on interconnected biogeochemical processes in an aquifer system.</title>
        <authorList>
            <person name="Anantharaman K."/>
            <person name="Brown C.T."/>
            <person name="Hug L.A."/>
            <person name="Sharon I."/>
            <person name="Castelle C.J."/>
            <person name="Probst A.J."/>
            <person name="Thomas B.C."/>
            <person name="Singh A."/>
            <person name="Wilkins M.J."/>
            <person name="Karaoz U."/>
            <person name="Brodie E.L."/>
            <person name="Williams K.H."/>
            <person name="Hubbard S.S."/>
            <person name="Banfield J.F."/>
        </authorList>
    </citation>
    <scope>NUCLEOTIDE SEQUENCE [LARGE SCALE GENOMIC DNA]</scope>
</reference>
<keyword evidence="1" id="KW-0472">Membrane</keyword>
<comment type="caution">
    <text evidence="2">The sequence shown here is derived from an EMBL/GenBank/DDBJ whole genome shotgun (WGS) entry which is preliminary data.</text>
</comment>
<protein>
    <recommendedName>
        <fullName evidence="4">PilN domain-containing protein</fullName>
    </recommendedName>
</protein>
<evidence type="ECO:0000256" key="1">
    <source>
        <dbReference type="SAM" id="Phobius"/>
    </source>
</evidence>
<evidence type="ECO:0000313" key="3">
    <source>
        <dbReference type="Proteomes" id="UP000177360"/>
    </source>
</evidence>
<dbReference type="EMBL" id="MHLZ01000043">
    <property type="protein sequence ID" value="OGZ19180.1"/>
    <property type="molecule type" value="Genomic_DNA"/>
</dbReference>
<keyword evidence="1" id="KW-0812">Transmembrane</keyword>
<proteinExistence type="predicted"/>
<organism evidence="2 3">
    <name type="scientific">Candidatus Nealsonbacteria bacterium RIFCSPHIGHO2_01_FULL_38_55</name>
    <dbReference type="NCBI Taxonomy" id="1801664"/>
    <lineage>
        <taxon>Bacteria</taxon>
        <taxon>Candidatus Nealsoniibacteriota</taxon>
    </lineage>
</organism>
<dbReference type="Proteomes" id="UP000177360">
    <property type="component" value="Unassembled WGS sequence"/>
</dbReference>
<dbReference type="AlphaFoldDB" id="A0A1G2E1G7"/>
<keyword evidence="1" id="KW-1133">Transmembrane helix</keyword>
<gene>
    <name evidence="2" type="ORF">A2626_00130</name>
</gene>
<accession>A0A1G2E1G7</accession>
<evidence type="ECO:0008006" key="4">
    <source>
        <dbReference type="Google" id="ProtNLM"/>
    </source>
</evidence>
<name>A0A1G2E1G7_9BACT</name>
<feature type="transmembrane region" description="Helical" evidence="1">
    <location>
        <begin position="21"/>
        <end position="47"/>
    </location>
</feature>